<feature type="region of interest" description="Disordered" evidence="1">
    <location>
        <begin position="233"/>
        <end position="373"/>
    </location>
</feature>
<dbReference type="Pfam" id="PF15477">
    <property type="entry name" value="SMAP"/>
    <property type="match status" value="1"/>
</dbReference>
<feature type="compositionally biased region" description="Basic and acidic residues" evidence="1">
    <location>
        <begin position="56"/>
        <end position="88"/>
    </location>
</feature>
<proteinExistence type="predicted"/>
<evidence type="ECO:0000313" key="3">
    <source>
        <dbReference type="EMBL" id="JAT53979.1"/>
    </source>
</evidence>
<feature type="region of interest" description="Disordered" evidence="1">
    <location>
        <begin position="1"/>
        <end position="189"/>
    </location>
</feature>
<reference evidence="3" key="1">
    <citation type="submission" date="2015-07" db="EMBL/GenBank/DDBJ databases">
        <title>Transcriptome Assembly of Anthurium amnicola.</title>
        <authorList>
            <person name="Suzuki J."/>
        </authorList>
    </citation>
    <scope>NUCLEOTIDE SEQUENCE</scope>
</reference>
<dbReference type="EMBL" id="GDJX01013957">
    <property type="protein sequence ID" value="JAT53979.1"/>
    <property type="molecule type" value="Transcribed_RNA"/>
</dbReference>
<accession>A0A1D1YH65</accession>
<feature type="domain" description="Small acidic protein-like" evidence="2">
    <location>
        <begin position="451"/>
        <end position="519"/>
    </location>
</feature>
<dbReference type="InterPro" id="IPR028124">
    <property type="entry name" value="SMAP_dom"/>
</dbReference>
<dbReference type="PANTHER" id="PTHR22426:SF2">
    <property type="entry name" value="ARGININE_SERINE-RICH COILED-COIL PROTEIN 2"/>
    <property type="match status" value="1"/>
</dbReference>
<evidence type="ECO:0000259" key="2">
    <source>
        <dbReference type="Pfam" id="PF15477"/>
    </source>
</evidence>
<feature type="compositionally biased region" description="Basic and acidic residues" evidence="1">
    <location>
        <begin position="96"/>
        <end position="189"/>
    </location>
</feature>
<feature type="compositionally biased region" description="Low complexity" evidence="1">
    <location>
        <begin position="45"/>
        <end position="55"/>
    </location>
</feature>
<gene>
    <name evidence="3" type="primary">RSRC2_1</name>
    <name evidence="3" type="ORF">g.92530</name>
</gene>
<organism evidence="3">
    <name type="scientific">Anthurium amnicola</name>
    <dbReference type="NCBI Taxonomy" id="1678845"/>
    <lineage>
        <taxon>Eukaryota</taxon>
        <taxon>Viridiplantae</taxon>
        <taxon>Streptophyta</taxon>
        <taxon>Embryophyta</taxon>
        <taxon>Tracheophyta</taxon>
        <taxon>Spermatophyta</taxon>
        <taxon>Magnoliopsida</taxon>
        <taxon>Liliopsida</taxon>
        <taxon>Araceae</taxon>
        <taxon>Pothoideae</taxon>
        <taxon>Potheae</taxon>
        <taxon>Anthurium</taxon>
    </lineage>
</organism>
<dbReference type="PANTHER" id="PTHR22426">
    <property type="entry name" value="ARGININE_SERINE-RICH COILED-COIL PROTEIN 2"/>
    <property type="match status" value="1"/>
</dbReference>
<evidence type="ECO:0000256" key="1">
    <source>
        <dbReference type="SAM" id="MobiDB-lite"/>
    </source>
</evidence>
<name>A0A1D1YH65_9ARAE</name>
<dbReference type="AlphaFoldDB" id="A0A1D1YH65"/>
<protein>
    <submittedName>
        <fullName evidence="3">Arginine/serine-rich coiled-coil protein 2</fullName>
    </submittedName>
</protein>
<sequence length="520" mass="60633">MPSVSPRLMDPDIPVPSPDVLDAKPSFRKPSNDAANRKYRRHSSADMSDSSSSDGSPKHERDRSLAICKEDRLKMDGSRRKNYDRDSNKQMSASYRDFRRHDECSRHQRATVEEERNNQRSFRSDRESRSGNHFEHARHESSYNRSRENDHAFDKCTRDKSHIDRYLRDKSDNDRYSRDKSDRRTHRSKEVIEYHRHNGRYLSSDRAVSGDRHEVPYKDDIRGRERDSYWDRGIRDDKRERQRSPGDCKNDHRTFHEGVKGHEKDSRVGRDNNAVLRKETYLSSLKEMDGDMEHKRKRDERDKDKHKDRDARDQEESIQNEAKGLPFFHERDGRDEQIKDKSTRAVEDPSFKKHKSGHVDKRADEDDVKTLGSSRQVKENVMNVNSEGVSSANSQTEAIQDFDAAKVAAMKAAELVNRNLIGGSFLSTEQKKKLLWGNKRNASVEESGNRWDLPLFTDRERQDKFNKLMGVKGDLKLEGKPDDEDGSLRAEKQKELQMDLEKQYTAGLRRRDGRTVGLGL</sequence>
<feature type="compositionally biased region" description="Basic and acidic residues" evidence="1">
    <location>
        <begin position="328"/>
        <end position="364"/>
    </location>
</feature>
<feature type="compositionally biased region" description="Basic and acidic residues" evidence="1">
    <location>
        <begin position="233"/>
        <end position="315"/>
    </location>
</feature>